<evidence type="ECO:0000256" key="3">
    <source>
        <dbReference type="ARBA" id="ARBA00004763"/>
    </source>
</evidence>
<evidence type="ECO:0000256" key="8">
    <source>
        <dbReference type="ARBA" id="ARBA00022842"/>
    </source>
</evidence>
<evidence type="ECO:0000256" key="10">
    <source>
        <dbReference type="RuleBase" id="RU361205"/>
    </source>
</evidence>
<comment type="catalytic activity">
    <reaction evidence="1">
        <text>(7,8-dihydropterin-6-yl)methyl diphosphate + 4-aminobenzoate = 7,8-dihydropteroate + diphosphate</text>
        <dbReference type="Rhea" id="RHEA:19949"/>
        <dbReference type="ChEBI" id="CHEBI:17836"/>
        <dbReference type="ChEBI" id="CHEBI:17839"/>
        <dbReference type="ChEBI" id="CHEBI:33019"/>
        <dbReference type="ChEBI" id="CHEBI:72950"/>
        <dbReference type="EC" id="2.5.1.15"/>
    </reaction>
</comment>
<dbReference type="Pfam" id="PF00809">
    <property type="entry name" value="Pterin_bind"/>
    <property type="match status" value="1"/>
</dbReference>
<evidence type="ECO:0000256" key="1">
    <source>
        <dbReference type="ARBA" id="ARBA00000012"/>
    </source>
</evidence>
<keyword evidence="9 10" id="KW-0289">Folate biosynthesis</keyword>
<evidence type="ECO:0000259" key="11">
    <source>
        <dbReference type="PROSITE" id="PS50972"/>
    </source>
</evidence>
<protein>
    <recommendedName>
        <fullName evidence="5 10">Dihydropteroate synthase</fullName>
        <shortName evidence="10">DHPS</shortName>
        <ecNumber evidence="5 10">2.5.1.15</ecNumber>
    </recommendedName>
    <alternativeName>
        <fullName evidence="10">Dihydropteroate pyrophosphorylase</fullName>
    </alternativeName>
</protein>
<dbReference type="Gene3D" id="3.20.20.20">
    <property type="entry name" value="Dihydropteroate synthase-like"/>
    <property type="match status" value="1"/>
</dbReference>
<reference evidence="12" key="2">
    <citation type="submission" date="2022-05" db="EMBL/GenBank/DDBJ databases">
        <authorList>
            <person name="Kim J.-S."/>
            <person name="Lee K."/>
            <person name="Suh M."/>
            <person name="Eom M."/>
            <person name="Kim J.-S."/>
            <person name="Kim D.-S."/>
            <person name="Ko S.-H."/>
            <person name="Shin Y."/>
            <person name="Lee J.-S."/>
        </authorList>
    </citation>
    <scope>NUCLEOTIDE SEQUENCE</scope>
    <source>
        <strain evidence="12">N237</strain>
    </source>
</reference>
<evidence type="ECO:0000256" key="4">
    <source>
        <dbReference type="ARBA" id="ARBA00009503"/>
    </source>
</evidence>
<evidence type="ECO:0000256" key="2">
    <source>
        <dbReference type="ARBA" id="ARBA00001946"/>
    </source>
</evidence>
<dbReference type="Proteomes" id="UP001056336">
    <property type="component" value="Chromosome"/>
</dbReference>
<accession>A0ABY4QZL6</accession>
<dbReference type="PROSITE" id="PS00792">
    <property type="entry name" value="DHPS_1"/>
    <property type="match status" value="1"/>
</dbReference>
<dbReference type="CDD" id="cd00739">
    <property type="entry name" value="DHPS"/>
    <property type="match status" value="1"/>
</dbReference>
<comment type="pathway">
    <text evidence="3 10">Cofactor biosynthesis; tetrahydrofolate biosynthesis; 7,8-dihydrofolate from 2-amino-4-hydroxy-6-hydroxymethyl-7,8-dihydropteridine diphosphate and 4-aminobenzoate: step 1/2.</text>
</comment>
<dbReference type="PANTHER" id="PTHR20941:SF1">
    <property type="entry name" value="FOLIC ACID SYNTHESIS PROTEIN FOL1"/>
    <property type="match status" value="1"/>
</dbReference>
<dbReference type="InterPro" id="IPR006390">
    <property type="entry name" value="DHP_synth_dom"/>
</dbReference>
<dbReference type="PROSITE" id="PS50972">
    <property type="entry name" value="PTERIN_BINDING"/>
    <property type="match status" value="1"/>
</dbReference>
<keyword evidence="6 10" id="KW-0808">Transferase</keyword>
<dbReference type="InterPro" id="IPR000489">
    <property type="entry name" value="Pterin-binding_dom"/>
</dbReference>
<keyword evidence="7 10" id="KW-0479">Metal-binding</keyword>
<comment type="cofactor">
    <cofactor evidence="2 10">
        <name>Mg(2+)</name>
        <dbReference type="ChEBI" id="CHEBI:18420"/>
    </cofactor>
</comment>
<dbReference type="RefSeq" id="WP_249772776.1">
    <property type="nucleotide sequence ID" value="NZ_CP097332.1"/>
</dbReference>
<evidence type="ECO:0000256" key="6">
    <source>
        <dbReference type="ARBA" id="ARBA00022679"/>
    </source>
</evidence>
<keyword evidence="8 10" id="KW-0460">Magnesium</keyword>
<comment type="function">
    <text evidence="10">Catalyzes the condensation of para-aminobenzoate (pABA) with 6-hydroxymethyl-7,8-dihydropterin diphosphate (DHPt-PP) to form 7,8-dihydropteroate (H2Pte), the immediate precursor of folate derivatives.</text>
</comment>
<keyword evidence="13" id="KW-1185">Reference proteome</keyword>
<dbReference type="SUPFAM" id="SSF51717">
    <property type="entry name" value="Dihydropteroate synthetase-like"/>
    <property type="match status" value="1"/>
</dbReference>
<evidence type="ECO:0000256" key="5">
    <source>
        <dbReference type="ARBA" id="ARBA00012458"/>
    </source>
</evidence>
<gene>
    <name evidence="12" type="primary">folP</name>
    <name evidence="12" type="ORF">M6D93_02695</name>
</gene>
<dbReference type="InterPro" id="IPR045031">
    <property type="entry name" value="DHP_synth-like"/>
</dbReference>
<comment type="similarity">
    <text evidence="4 10">Belongs to the DHPS family.</text>
</comment>
<evidence type="ECO:0000256" key="7">
    <source>
        <dbReference type="ARBA" id="ARBA00022723"/>
    </source>
</evidence>
<dbReference type="InterPro" id="IPR011005">
    <property type="entry name" value="Dihydropteroate_synth-like_sf"/>
</dbReference>
<evidence type="ECO:0000256" key="9">
    <source>
        <dbReference type="ARBA" id="ARBA00022909"/>
    </source>
</evidence>
<proteinExistence type="inferred from homology"/>
<dbReference type="PROSITE" id="PS00793">
    <property type="entry name" value="DHPS_2"/>
    <property type="match status" value="1"/>
</dbReference>
<dbReference type="EMBL" id="CP097332">
    <property type="protein sequence ID" value="UQX88915.1"/>
    <property type="molecule type" value="Genomic_DNA"/>
</dbReference>
<evidence type="ECO:0000313" key="12">
    <source>
        <dbReference type="EMBL" id="UQX88915.1"/>
    </source>
</evidence>
<organism evidence="12 13">
    <name type="scientific">Jatrophihabitans telluris</name>
    <dbReference type="NCBI Taxonomy" id="2038343"/>
    <lineage>
        <taxon>Bacteria</taxon>
        <taxon>Bacillati</taxon>
        <taxon>Actinomycetota</taxon>
        <taxon>Actinomycetes</taxon>
        <taxon>Jatrophihabitantales</taxon>
        <taxon>Jatrophihabitantaceae</taxon>
        <taxon>Jatrophihabitans</taxon>
    </lineage>
</organism>
<sequence length="283" mass="30030">MLPSAASALPTRSDRIVVMGVLNVTPDSFSDGGRYADLDAAVAHAEEMVAAGADLIDVGGESTRPGAQRVSAEVEAARVVPVIQRLAQEGIKVSVDTYRAAVAELSLAAGAMIVNDVSGGLGDADMARVVSDARCPWIIMHWRGHSDRMAELARYDDVVLDVKHELLARVDDAVKAGVEPEQLVLDPGLGFAKSAEHNWRLLAHIEEFTRLDLPVLLGASRKSFLGRLLADPDGEVRATSEREDATTALTMFAALQGAWGVRVHEVRPSVDAALAAAAIKAAR</sequence>
<feature type="domain" description="Pterin-binding" evidence="11">
    <location>
        <begin position="16"/>
        <end position="274"/>
    </location>
</feature>
<name>A0ABY4QZL6_9ACTN</name>
<dbReference type="PANTHER" id="PTHR20941">
    <property type="entry name" value="FOLATE SYNTHESIS PROTEINS"/>
    <property type="match status" value="1"/>
</dbReference>
<dbReference type="EC" id="2.5.1.15" evidence="5 10"/>
<dbReference type="GO" id="GO:0004156">
    <property type="term" value="F:dihydropteroate synthase activity"/>
    <property type="evidence" value="ECO:0007669"/>
    <property type="project" value="UniProtKB-EC"/>
</dbReference>
<reference evidence="12" key="1">
    <citation type="journal article" date="2018" name="Int. J. Syst. Evol. Microbiol.">
        <title>Jatrophihabitans telluris sp. nov., isolated from sediment soil of lava forest wetlands and the emended description of the genus Jatrophihabitans.</title>
        <authorList>
            <person name="Lee K.C."/>
            <person name="Suh M.K."/>
            <person name="Eom M.K."/>
            <person name="Kim K.K."/>
            <person name="Kim J.S."/>
            <person name="Kim D.S."/>
            <person name="Ko S.H."/>
            <person name="Shin Y.K."/>
            <person name="Lee J.S."/>
        </authorList>
    </citation>
    <scope>NUCLEOTIDE SEQUENCE</scope>
    <source>
        <strain evidence="12">N237</strain>
    </source>
</reference>
<evidence type="ECO:0000313" key="13">
    <source>
        <dbReference type="Proteomes" id="UP001056336"/>
    </source>
</evidence>
<dbReference type="NCBIfam" id="TIGR01496">
    <property type="entry name" value="DHPS"/>
    <property type="match status" value="1"/>
</dbReference>